<reference evidence="4" key="1">
    <citation type="journal article" date="2010" name="Nature">
        <title>The Amphimedon queenslandica genome and the evolution of animal complexity.</title>
        <authorList>
            <person name="Srivastava M."/>
            <person name="Simakov O."/>
            <person name="Chapman J."/>
            <person name="Fahey B."/>
            <person name="Gauthier M.E."/>
            <person name="Mitros T."/>
            <person name="Richards G.S."/>
            <person name="Conaco C."/>
            <person name="Dacre M."/>
            <person name="Hellsten U."/>
            <person name="Larroux C."/>
            <person name="Putnam N.H."/>
            <person name="Stanke M."/>
            <person name="Adamska M."/>
            <person name="Darling A."/>
            <person name="Degnan S.M."/>
            <person name="Oakley T.H."/>
            <person name="Plachetzki D.C."/>
            <person name="Zhai Y."/>
            <person name="Adamski M."/>
            <person name="Calcino A."/>
            <person name="Cummins S.F."/>
            <person name="Goodstein D.M."/>
            <person name="Harris C."/>
            <person name="Jackson D.J."/>
            <person name="Leys S.P."/>
            <person name="Shu S."/>
            <person name="Woodcroft B.J."/>
            <person name="Vervoort M."/>
            <person name="Kosik K.S."/>
            <person name="Manning G."/>
            <person name="Degnan B.M."/>
            <person name="Rokhsar D.S."/>
        </authorList>
    </citation>
    <scope>NUCLEOTIDE SEQUENCE [LARGE SCALE GENOMIC DNA]</scope>
</reference>
<dbReference type="Gene3D" id="3.40.50.300">
    <property type="entry name" value="P-loop containing nucleotide triphosphate hydrolases"/>
    <property type="match status" value="1"/>
</dbReference>
<dbReference type="GO" id="GO:0003724">
    <property type="term" value="F:RNA helicase activity"/>
    <property type="evidence" value="ECO:0007669"/>
    <property type="project" value="InterPro"/>
</dbReference>
<name>A0A1X7UMU9_AMPQE</name>
<organism evidence="3">
    <name type="scientific">Amphimedon queenslandica</name>
    <name type="common">Sponge</name>
    <dbReference type="NCBI Taxonomy" id="400682"/>
    <lineage>
        <taxon>Eukaryota</taxon>
        <taxon>Metazoa</taxon>
        <taxon>Porifera</taxon>
        <taxon>Demospongiae</taxon>
        <taxon>Heteroscleromorpha</taxon>
        <taxon>Haplosclerida</taxon>
        <taxon>Niphatidae</taxon>
        <taxon>Amphimedon</taxon>
    </lineage>
</organism>
<sequence>MSGVPAGSVGAVLSGLGGPGGGTTFKDNIGLECSLKEQDGAASPLSRRSMRLKHFAITWYHSLESADVEKFFLKHSEQIQYLIMGKGKKDGLWNCYIGFHEQQYGSIFKDLEPHVKWINGVRVKQEGDTWLQAREKYVNYCRSEKNNLEVIQLGEPFPYTNKEDRQVKESVYSQILKMAKQGRRRSEIVAQFPTMIKNVDKCMQYAPNRKPYQRTRMLYVYGPPKKGKTTFINAIIYCLDKFEMDVYTKFGGYNQYWENYDAQPVVNVSDPGPLDAKSMSHFKAWVDSGPCLLDIKYGHHPMRSCVIMVTANDSPHMATINLPHPHDEACMRRMRQDCCLEFEGLPMYEQLIKYFGDVHALFVVAHREFGVDFNIEMTAFVRGCMKFYSFLGLYPSPSPSPEPKEEEEEQEEHNFFA</sequence>
<dbReference type="Pfam" id="PF00910">
    <property type="entry name" value="RNA_helicase"/>
    <property type="match status" value="1"/>
</dbReference>
<gene>
    <name evidence="3" type="primary">109582842</name>
</gene>
<dbReference type="EnsemblMetazoa" id="Aqu2.1.28844_001">
    <property type="protein sequence ID" value="Aqu2.1.28844_001"/>
    <property type="gene ID" value="Aqu2.1.28844"/>
</dbReference>
<feature type="region of interest" description="Disordered" evidence="1">
    <location>
        <begin position="397"/>
        <end position="417"/>
    </location>
</feature>
<dbReference type="EnsemblMetazoa" id="XM_019997834.1">
    <property type="protein sequence ID" value="XP_019853393.1"/>
    <property type="gene ID" value="LOC109582842"/>
</dbReference>
<dbReference type="InterPro" id="IPR000605">
    <property type="entry name" value="Helicase_SF3_ssDNA/RNA_vir"/>
</dbReference>
<dbReference type="AlphaFoldDB" id="A0A1X7UMU9"/>
<evidence type="ECO:0000313" key="3">
    <source>
        <dbReference type="EnsemblMetazoa" id="Aqu2.1.28844_001"/>
    </source>
</evidence>
<proteinExistence type="predicted"/>
<evidence type="ECO:0000259" key="2">
    <source>
        <dbReference type="Pfam" id="PF00910"/>
    </source>
</evidence>
<reference evidence="3" key="2">
    <citation type="submission" date="2017-05" db="UniProtKB">
        <authorList>
            <consortium name="EnsemblMetazoa"/>
        </authorList>
    </citation>
    <scope>IDENTIFICATION</scope>
</reference>
<dbReference type="InterPro" id="IPR027417">
    <property type="entry name" value="P-loop_NTPase"/>
</dbReference>
<protein>
    <recommendedName>
        <fullName evidence="2">Helicase superfamily 3 single-stranded DNA/RNA virus domain-containing protein</fullName>
    </recommendedName>
</protein>
<dbReference type="InParanoid" id="A0A1X7UMU9"/>
<dbReference type="KEGG" id="aqu:109582842"/>
<dbReference type="SUPFAM" id="SSF52540">
    <property type="entry name" value="P-loop containing nucleoside triphosphate hydrolases"/>
    <property type="match status" value="1"/>
</dbReference>
<feature type="domain" description="Helicase superfamily 3 single-stranded DNA/RNA virus" evidence="2">
    <location>
        <begin position="218"/>
        <end position="312"/>
    </location>
</feature>
<evidence type="ECO:0000313" key="4">
    <source>
        <dbReference type="Proteomes" id="UP000007879"/>
    </source>
</evidence>
<dbReference type="GO" id="GO:0003723">
    <property type="term" value="F:RNA binding"/>
    <property type="evidence" value="ECO:0007669"/>
    <property type="project" value="InterPro"/>
</dbReference>
<dbReference type="Proteomes" id="UP000007879">
    <property type="component" value="Unassembled WGS sequence"/>
</dbReference>
<keyword evidence="4" id="KW-1185">Reference proteome</keyword>
<evidence type="ECO:0000256" key="1">
    <source>
        <dbReference type="SAM" id="MobiDB-lite"/>
    </source>
</evidence>
<accession>A0A1X7UMU9</accession>